<proteinExistence type="predicted"/>
<sequence>MQEKLKKHREYLTKKVEQNLQNKKGVSLHRMDRLAKLRSMIFDLAEQAINELWDEVAGVNEVRAEENKKSSQAVGATSEDNGKKVKPLFRPLMAVVLSANLITIVYVVNSNQNTKRINDEISEVNENRKQLNIRQEILLKRQEELLDQQGEELERRKEMNIRIWEILNRHQLEDVQ</sequence>
<keyword evidence="1" id="KW-0175">Coiled coil</keyword>
<feature type="coiled-coil region" evidence="1">
    <location>
        <begin position="114"/>
        <end position="159"/>
    </location>
</feature>
<evidence type="ECO:0000256" key="2">
    <source>
        <dbReference type="SAM" id="Phobius"/>
    </source>
</evidence>
<feature type="transmembrane region" description="Helical" evidence="2">
    <location>
        <begin position="88"/>
        <end position="108"/>
    </location>
</feature>
<evidence type="ECO:0000313" key="3">
    <source>
        <dbReference type="EMBL" id="MEC1177659.1"/>
    </source>
</evidence>
<keyword evidence="2" id="KW-0472">Membrane</keyword>
<organism evidence="3 4">
    <name type="scientific">Metasolibacillus meyeri</name>
    <dbReference type="NCBI Taxonomy" id="1071052"/>
    <lineage>
        <taxon>Bacteria</taxon>
        <taxon>Bacillati</taxon>
        <taxon>Bacillota</taxon>
        <taxon>Bacilli</taxon>
        <taxon>Bacillales</taxon>
        <taxon>Caryophanaceae</taxon>
        <taxon>Metasolibacillus</taxon>
    </lineage>
</organism>
<dbReference type="EMBL" id="JARSFG010000005">
    <property type="protein sequence ID" value="MEC1177659.1"/>
    <property type="molecule type" value="Genomic_DNA"/>
</dbReference>
<gene>
    <name evidence="3" type="ORF">P9B03_04110</name>
</gene>
<dbReference type="AlphaFoldDB" id="A0AAW9NPM3"/>
<name>A0AAW9NPM3_9BACL</name>
<dbReference type="Proteomes" id="UP001344888">
    <property type="component" value="Unassembled WGS sequence"/>
</dbReference>
<keyword evidence="2" id="KW-1133">Transmembrane helix</keyword>
<comment type="caution">
    <text evidence="3">The sequence shown here is derived from an EMBL/GenBank/DDBJ whole genome shotgun (WGS) entry which is preliminary data.</text>
</comment>
<dbReference type="RefSeq" id="WP_326122097.1">
    <property type="nucleotide sequence ID" value="NZ_JARSFG010000005.1"/>
</dbReference>
<reference evidence="3 4" key="1">
    <citation type="submission" date="2023-03" db="EMBL/GenBank/DDBJ databases">
        <title>Bacillus Genome Sequencing.</title>
        <authorList>
            <person name="Dunlap C."/>
        </authorList>
    </citation>
    <scope>NUCLEOTIDE SEQUENCE [LARGE SCALE GENOMIC DNA]</scope>
    <source>
        <strain evidence="3 4">B-59205</strain>
    </source>
</reference>
<evidence type="ECO:0000313" key="4">
    <source>
        <dbReference type="Proteomes" id="UP001344888"/>
    </source>
</evidence>
<evidence type="ECO:0000256" key="1">
    <source>
        <dbReference type="SAM" id="Coils"/>
    </source>
</evidence>
<keyword evidence="2" id="KW-0812">Transmembrane</keyword>
<protein>
    <submittedName>
        <fullName evidence="3">Uncharacterized protein</fullName>
    </submittedName>
</protein>
<accession>A0AAW9NPM3</accession>
<keyword evidence="4" id="KW-1185">Reference proteome</keyword>